<evidence type="ECO:0000313" key="2">
    <source>
        <dbReference type="EMBL" id="VCU39351.1"/>
    </source>
</evidence>
<dbReference type="AlphaFoldDB" id="A0A9X9L7V3"/>
<name>A0A9X9L7V3_BLUGR</name>
<sequence>MMLIRLYLTLSLHPQVAAKHFWNSSLAPLGILVLASG</sequence>
<keyword evidence="1" id="KW-0732">Signal</keyword>
<organism evidence="2 3">
    <name type="scientific">Blumeria graminis f. sp. tritici</name>
    <dbReference type="NCBI Taxonomy" id="62690"/>
    <lineage>
        <taxon>Eukaryota</taxon>
        <taxon>Fungi</taxon>
        <taxon>Dikarya</taxon>
        <taxon>Ascomycota</taxon>
        <taxon>Pezizomycotina</taxon>
        <taxon>Leotiomycetes</taxon>
        <taxon>Erysiphales</taxon>
        <taxon>Erysiphaceae</taxon>
        <taxon>Blumeria</taxon>
    </lineage>
</organism>
<evidence type="ECO:0000256" key="1">
    <source>
        <dbReference type="SAM" id="SignalP"/>
    </source>
</evidence>
<feature type="signal peptide" evidence="1">
    <location>
        <begin position="1"/>
        <end position="18"/>
    </location>
</feature>
<reference evidence="2 3" key="1">
    <citation type="submission" date="2018-08" db="EMBL/GenBank/DDBJ databases">
        <authorList>
            <person name="Muller C M."/>
        </authorList>
    </citation>
    <scope>NUCLEOTIDE SEQUENCE [LARGE SCALE GENOMIC DNA]</scope>
</reference>
<dbReference type="Proteomes" id="UP000324639">
    <property type="component" value="Chromosome Bgt_-01"/>
</dbReference>
<protein>
    <submittedName>
        <fullName evidence="2">Bgt-55046</fullName>
    </submittedName>
</protein>
<gene>
    <name evidence="2" type="ORF">BGT96224V316_LOCUS628</name>
</gene>
<accession>A0A9X9L7V3</accession>
<dbReference type="EMBL" id="LR026984">
    <property type="protein sequence ID" value="VCU39351.1"/>
    <property type="molecule type" value="Genomic_DNA"/>
</dbReference>
<feature type="chain" id="PRO_5040994105" evidence="1">
    <location>
        <begin position="19"/>
        <end position="37"/>
    </location>
</feature>
<proteinExistence type="predicted"/>
<keyword evidence="3" id="KW-1185">Reference proteome</keyword>
<evidence type="ECO:0000313" key="3">
    <source>
        <dbReference type="Proteomes" id="UP000324639"/>
    </source>
</evidence>